<evidence type="ECO:0000313" key="1">
    <source>
        <dbReference type="EMBL" id="SHH25077.1"/>
    </source>
</evidence>
<sequence>MNFQISQALQSKLTGRSINDAPAFIGPAIKIGADTLERWKAAYRHIDEWPAALQAIDDYCAANPADNARQIARASAWLERRNFQNRNDSNEAIRLEERSF</sequence>
<proteinExistence type="predicted"/>
<evidence type="ECO:0000313" key="2">
    <source>
        <dbReference type="Proteomes" id="UP000190675"/>
    </source>
</evidence>
<organism evidence="1 2">
    <name type="scientific">Bradyrhizobium erythrophlei</name>
    <dbReference type="NCBI Taxonomy" id="1437360"/>
    <lineage>
        <taxon>Bacteria</taxon>
        <taxon>Pseudomonadati</taxon>
        <taxon>Pseudomonadota</taxon>
        <taxon>Alphaproteobacteria</taxon>
        <taxon>Hyphomicrobiales</taxon>
        <taxon>Nitrobacteraceae</taxon>
        <taxon>Bradyrhizobium</taxon>
    </lineage>
</organism>
<accession>A0A1M5RFE2</accession>
<name>A0A1M5RFE2_9BRAD</name>
<dbReference type="EMBL" id="LT670818">
    <property type="protein sequence ID" value="SHH25077.1"/>
    <property type="molecule type" value="Genomic_DNA"/>
</dbReference>
<protein>
    <submittedName>
        <fullName evidence="1">Uncharacterized protein</fullName>
    </submittedName>
</protein>
<gene>
    <name evidence="1" type="ORF">SAMN05444169_6539</name>
</gene>
<dbReference type="Proteomes" id="UP000190675">
    <property type="component" value="Chromosome I"/>
</dbReference>
<dbReference type="AlphaFoldDB" id="A0A1M5RFE2"/>
<dbReference type="RefSeq" id="WP_079569483.1">
    <property type="nucleotide sequence ID" value="NZ_LT670818.1"/>
</dbReference>
<reference evidence="1 2" key="1">
    <citation type="submission" date="2016-11" db="EMBL/GenBank/DDBJ databases">
        <authorList>
            <person name="Jaros S."/>
            <person name="Januszkiewicz K."/>
            <person name="Wedrychowicz H."/>
        </authorList>
    </citation>
    <scope>NUCLEOTIDE SEQUENCE [LARGE SCALE GENOMIC DNA]</scope>
    <source>
        <strain evidence="1 2">GAS242</strain>
    </source>
</reference>